<feature type="transmembrane region" description="Helical" evidence="6">
    <location>
        <begin position="108"/>
        <end position="126"/>
    </location>
</feature>
<evidence type="ECO:0000313" key="10">
    <source>
        <dbReference type="Proteomes" id="UP000289340"/>
    </source>
</evidence>
<reference evidence="8" key="1">
    <citation type="submission" date="2014-07" db="EMBL/GenBank/DDBJ databases">
        <title>Identification of a novel salt tolerance gene in wild soybean by whole-genome sequencing.</title>
        <authorList>
            <person name="Lam H.-M."/>
            <person name="Qi X."/>
            <person name="Li M.-W."/>
            <person name="Liu X."/>
            <person name="Xie M."/>
            <person name="Ni M."/>
            <person name="Xu X."/>
        </authorList>
    </citation>
    <scope>NUCLEOTIDE SEQUENCE [LARGE SCALE GENOMIC DNA]</scope>
    <source>
        <tissue evidence="8">Root</tissue>
    </source>
</reference>
<dbReference type="EMBL" id="QZWG01000019">
    <property type="protein sequence ID" value="RZB45938.1"/>
    <property type="molecule type" value="Genomic_DNA"/>
</dbReference>
<feature type="transmembrane region" description="Helical" evidence="6">
    <location>
        <begin position="187"/>
        <end position="207"/>
    </location>
</feature>
<dbReference type="Gramene" id="XM_028361385.1">
    <property type="protein sequence ID" value="XP_028217186.1"/>
    <property type="gene ID" value="LOC114399242"/>
</dbReference>
<gene>
    <name evidence="9" type="ORF">D0Y65_050117</name>
    <name evidence="8" type="ORF">glysoja_029855</name>
</gene>
<feature type="transmembrane region" description="Helical" evidence="6">
    <location>
        <begin position="284"/>
        <end position="304"/>
    </location>
</feature>
<evidence type="ECO:0000256" key="5">
    <source>
        <dbReference type="ARBA" id="ARBA00023136"/>
    </source>
</evidence>
<comment type="subcellular location">
    <subcellularLocation>
        <location evidence="1 6">Membrane</location>
        <topology evidence="1 6">Multi-pass membrane protein</topology>
    </subcellularLocation>
</comment>
<keyword evidence="5 6" id="KW-0472">Membrane</keyword>
<organism evidence="8">
    <name type="scientific">Glycine soja</name>
    <name type="common">Wild soybean</name>
    <dbReference type="NCBI Taxonomy" id="3848"/>
    <lineage>
        <taxon>Eukaryota</taxon>
        <taxon>Viridiplantae</taxon>
        <taxon>Streptophyta</taxon>
        <taxon>Embryophyta</taxon>
        <taxon>Tracheophyta</taxon>
        <taxon>Spermatophyta</taxon>
        <taxon>Magnoliopsida</taxon>
        <taxon>eudicotyledons</taxon>
        <taxon>Gunneridae</taxon>
        <taxon>Pentapetalae</taxon>
        <taxon>rosids</taxon>
        <taxon>fabids</taxon>
        <taxon>Fabales</taxon>
        <taxon>Fabaceae</taxon>
        <taxon>Papilionoideae</taxon>
        <taxon>50 kb inversion clade</taxon>
        <taxon>NPAAA clade</taxon>
        <taxon>indigoferoid/millettioid clade</taxon>
        <taxon>Phaseoleae</taxon>
        <taxon>Glycine</taxon>
        <taxon>Glycine subgen. Soja</taxon>
    </lineage>
</organism>
<dbReference type="InterPro" id="IPR037185">
    <property type="entry name" value="EmrE-like"/>
</dbReference>
<feature type="domain" description="EamA" evidence="7">
    <location>
        <begin position="25"/>
        <end position="154"/>
    </location>
</feature>
<evidence type="ECO:0000256" key="1">
    <source>
        <dbReference type="ARBA" id="ARBA00004141"/>
    </source>
</evidence>
<keyword evidence="3 6" id="KW-0812">Transmembrane</keyword>
<dbReference type="Proteomes" id="UP000053555">
    <property type="component" value="Unassembled WGS sequence"/>
</dbReference>
<evidence type="ECO:0000313" key="8">
    <source>
        <dbReference type="EMBL" id="KHN23566.1"/>
    </source>
</evidence>
<evidence type="ECO:0000256" key="3">
    <source>
        <dbReference type="ARBA" id="ARBA00022692"/>
    </source>
</evidence>
<dbReference type="GO" id="GO:0016020">
    <property type="term" value="C:membrane"/>
    <property type="evidence" value="ECO:0007669"/>
    <property type="project" value="UniProtKB-SubCell"/>
</dbReference>
<feature type="transmembrane region" description="Helical" evidence="6">
    <location>
        <begin position="12"/>
        <end position="31"/>
    </location>
</feature>
<feature type="transmembrane region" description="Helical" evidence="6">
    <location>
        <begin position="138"/>
        <end position="156"/>
    </location>
</feature>
<feature type="transmembrane region" description="Helical" evidence="6">
    <location>
        <begin position="219"/>
        <end position="241"/>
    </location>
</feature>
<evidence type="ECO:0000256" key="6">
    <source>
        <dbReference type="RuleBase" id="RU363077"/>
    </source>
</evidence>
<feature type="transmembrane region" description="Helical" evidence="6">
    <location>
        <begin position="74"/>
        <end position="96"/>
    </location>
</feature>
<comment type="similarity">
    <text evidence="2 6">Belongs to the drug/metabolite transporter (DMT) superfamily. Plant drug/metabolite exporter (P-DME) (TC 2.A.7.4) family.</text>
</comment>
<feature type="transmembrane region" description="Helical" evidence="6">
    <location>
        <begin position="310"/>
        <end position="328"/>
    </location>
</feature>
<reference evidence="9 10" key="2">
    <citation type="submission" date="2018-09" db="EMBL/GenBank/DDBJ databases">
        <title>A high-quality reference genome of wild soybean provides a powerful tool to mine soybean genomes.</title>
        <authorList>
            <person name="Xie M."/>
            <person name="Chung C.Y.L."/>
            <person name="Li M.-W."/>
            <person name="Wong F.-L."/>
            <person name="Chan T.-F."/>
            <person name="Lam H.-M."/>
        </authorList>
    </citation>
    <scope>NUCLEOTIDE SEQUENCE [LARGE SCALE GENOMIC DNA]</scope>
    <source>
        <strain evidence="10">cv. W05</strain>
        <tissue evidence="9">Hypocotyl of etiolated seedlings</tissue>
    </source>
</reference>
<dbReference type="InterPro" id="IPR030184">
    <property type="entry name" value="WAT1-related"/>
</dbReference>
<keyword evidence="4 6" id="KW-1133">Transmembrane helix</keyword>
<evidence type="ECO:0000313" key="9">
    <source>
        <dbReference type="EMBL" id="RZB45938.1"/>
    </source>
</evidence>
<accession>A0A0B2QPV4</accession>
<evidence type="ECO:0000259" key="7">
    <source>
        <dbReference type="Pfam" id="PF00892"/>
    </source>
</evidence>
<dbReference type="InterPro" id="IPR000620">
    <property type="entry name" value="EamA_dom"/>
</dbReference>
<dbReference type="GO" id="GO:0022857">
    <property type="term" value="F:transmembrane transporter activity"/>
    <property type="evidence" value="ECO:0007669"/>
    <property type="project" value="InterPro"/>
</dbReference>
<evidence type="ECO:0000256" key="2">
    <source>
        <dbReference type="ARBA" id="ARBA00007635"/>
    </source>
</evidence>
<dbReference type="EMBL" id="KN656270">
    <property type="protein sequence ID" value="KHN23566.1"/>
    <property type="molecule type" value="Genomic_DNA"/>
</dbReference>
<sequence>MARRWSFYMDMLPVLVIIGNQLSLVALVTLFKEATLQGMNNHVFVAYTSAVAATLLFPITFFRRRSRVVPPLSFSIASKIMFIGMIGTSSQIMYYVGVSYSSPTLASSIANLGPAFTFILAIIFRMEKIAAKSRSSQAKVVGSIISITGAFVLTLYKGHSIIKAHSHDLSIPLQHPFSFLKSGDADWVIAGILLTAECLIGSLCYIVQADVLKVFPDEVTIVLFYNVTSTVMSTLVALFAVPNANAWKVGLNISLISIICTGTIQKVMGYILSTWALRLKGPVYLASFSPLQIVFSIAMGVIFLGDSLHVGSIVGAAIVSFGFYAVLWGKATEEIEEEVDYPESPATENVPLLQSYGTENL</sequence>
<dbReference type="Proteomes" id="UP000289340">
    <property type="component" value="Chromosome 19"/>
</dbReference>
<dbReference type="PANTHER" id="PTHR31218">
    <property type="entry name" value="WAT1-RELATED PROTEIN"/>
    <property type="match status" value="1"/>
</dbReference>
<dbReference type="AlphaFoldDB" id="A0A0B2QPV4"/>
<protein>
    <recommendedName>
        <fullName evidence="6">WAT1-related protein</fullName>
    </recommendedName>
</protein>
<dbReference type="SUPFAM" id="SSF103481">
    <property type="entry name" value="Multidrug resistance efflux transporter EmrE"/>
    <property type="match status" value="2"/>
</dbReference>
<evidence type="ECO:0000256" key="4">
    <source>
        <dbReference type="ARBA" id="ARBA00022989"/>
    </source>
</evidence>
<proteinExistence type="inferred from homology"/>
<name>A0A0B2QPV4_GLYSO</name>
<feature type="transmembrane region" description="Helical" evidence="6">
    <location>
        <begin position="43"/>
        <end position="62"/>
    </location>
</feature>
<feature type="transmembrane region" description="Helical" evidence="6">
    <location>
        <begin position="253"/>
        <end position="272"/>
    </location>
</feature>
<keyword evidence="10" id="KW-1185">Reference proteome</keyword>
<dbReference type="Pfam" id="PF00892">
    <property type="entry name" value="EamA"/>
    <property type="match status" value="1"/>
</dbReference>